<keyword evidence="3" id="KW-0134">Cell wall</keyword>
<dbReference type="InterPro" id="IPR012334">
    <property type="entry name" value="Pectin_lyas_fold"/>
</dbReference>
<evidence type="ECO:0000256" key="2">
    <source>
        <dbReference type="ARBA" id="ARBA00008834"/>
    </source>
</evidence>
<evidence type="ECO:0000313" key="7">
    <source>
        <dbReference type="EMBL" id="KAH8492146.1"/>
    </source>
</evidence>
<keyword evidence="4 6" id="KW-0378">Hydrolase</keyword>
<gene>
    <name evidence="7" type="ORF">H0E87_021654</name>
</gene>
<proteinExistence type="inferred from homology"/>
<dbReference type="InterPro" id="IPR000743">
    <property type="entry name" value="Glyco_hydro_28"/>
</dbReference>
<evidence type="ECO:0000256" key="1">
    <source>
        <dbReference type="ARBA" id="ARBA00004191"/>
    </source>
</evidence>
<evidence type="ECO:0000256" key="5">
    <source>
        <dbReference type="ARBA" id="ARBA00023295"/>
    </source>
</evidence>
<reference evidence="7" key="1">
    <citation type="journal article" date="2021" name="J. Hered.">
        <title>Genome Assembly of Salicaceae Populus deltoides (Eastern Cottonwood) I-69 Based on Nanopore Sequencing and Hi-C Technologies.</title>
        <authorList>
            <person name="Bai S."/>
            <person name="Wu H."/>
            <person name="Zhang J."/>
            <person name="Pan Z."/>
            <person name="Zhao W."/>
            <person name="Li Z."/>
            <person name="Tong C."/>
        </authorList>
    </citation>
    <scope>NUCLEOTIDE SEQUENCE</scope>
    <source>
        <tissue evidence="7">Leaf</tissue>
    </source>
</reference>
<dbReference type="SUPFAM" id="SSF51126">
    <property type="entry name" value="Pectin lyase-like"/>
    <property type="match status" value="1"/>
</dbReference>
<protein>
    <submittedName>
        <fullName evidence="7">Uncharacterized protein</fullName>
    </submittedName>
</protein>
<dbReference type="AlphaFoldDB" id="A0A8T2XG43"/>
<organism evidence="7 8">
    <name type="scientific">Populus deltoides</name>
    <name type="common">Eastern poplar</name>
    <name type="synonym">Eastern cottonwood</name>
    <dbReference type="NCBI Taxonomy" id="3696"/>
    <lineage>
        <taxon>Eukaryota</taxon>
        <taxon>Viridiplantae</taxon>
        <taxon>Streptophyta</taxon>
        <taxon>Embryophyta</taxon>
        <taxon>Tracheophyta</taxon>
        <taxon>Spermatophyta</taxon>
        <taxon>Magnoliopsida</taxon>
        <taxon>eudicotyledons</taxon>
        <taxon>Gunneridae</taxon>
        <taxon>Pentapetalae</taxon>
        <taxon>rosids</taxon>
        <taxon>fabids</taxon>
        <taxon>Malpighiales</taxon>
        <taxon>Salicaceae</taxon>
        <taxon>Saliceae</taxon>
        <taxon>Populus</taxon>
    </lineage>
</organism>
<evidence type="ECO:0000313" key="8">
    <source>
        <dbReference type="Proteomes" id="UP000807159"/>
    </source>
</evidence>
<dbReference type="Proteomes" id="UP000807159">
    <property type="component" value="Chromosome 12"/>
</dbReference>
<comment type="similarity">
    <text evidence="2 6">Belongs to the glycosyl hydrolase 28 family.</text>
</comment>
<comment type="subcellular location">
    <subcellularLocation>
        <location evidence="1">Secreted</location>
        <location evidence="1">Cell wall</location>
    </subcellularLocation>
</comment>
<dbReference type="InterPro" id="IPR011050">
    <property type="entry name" value="Pectin_lyase_fold/virulence"/>
</dbReference>
<name>A0A8T2XG43_POPDE</name>
<dbReference type="Pfam" id="PF00295">
    <property type="entry name" value="Glyco_hydro_28"/>
    <property type="match status" value="1"/>
</dbReference>
<sequence length="186" mass="20210">MFGPSSACSVRKKGQYPKPVLAKGWLASVASKNLKFGHKVKFYKVQAAREVKIAGATFGYVPVTVMVLINNLDLSDLHLSASQDSPNTDGIKLSACFTMNKGFTHSNRYRLLHIFKLKILYTITVGVTSKLRTAVSLNCSSVHPCENIVLKDINLVYKGKEGPAIALCSNIHGSSSGIQKPPSCLR</sequence>
<keyword evidence="5 6" id="KW-0326">Glycosidase</keyword>
<keyword evidence="3" id="KW-0964">Secreted</keyword>
<evidence type="ECO:0000256" key="6">
    <source>
        <dbReference type="RuleBase" id="RU361169"/>
    </source>
</evidence>
<comment type="caution">
    <text evidence="7">The sequence shown here is derived from an EMBL/GenBank/DDBJ whole genome shotgun (WGS) entry which is preliminary data.</text>
</comment>
<evidence type="ECO:0000256" key="3">
    <source>
        <dbReference type="ARBA" id="ARBA00022512"/>
    </source>
</evidence>
<dbReference type="EMBL" id="JACEGQ020000012">
    <property type="protein sequence ID" value="KAH8492146.1"/>
    <property type="molecule type" value="Genomic_DNA"/>
</dbReference>
<dbReference type="GO" id="GO:0004650">
    <property type="term" value="F:polygalacturonase activity"/>
    <property type="evidence" value="ECO:0007669"/>
    <property type="project" value="InterPro"/>
</dbReference>
<dbReference type="GO" id="GO:0005975">
    <property type="term" value="P:carbohydrate metabolic process"/>
    <property type="evidence" value="ECO:0007669"/>
    <property type="project" value="InterPro"/>
</dbReference>
<accession>A0A8T2XG43</accession>
<keyword evidence="8" id="KW-1185">Reference proteome</keyword>
<dbReference type="Gene3D" id="2.160.20.10">
    <property type="entry name" value="Single-stranded right-handed beta-helix, Pectin lyase-like"/>
    <property type="match status" value="1"/>
</dbReference>
<evidence type="ECO:0000256" key="4">
    <source>
        <dbReference type="ARBA" id="ARBA00022801"/>
    </source>
</evidence>